<reference evidence="4" key="1">
    <citation type="submission" date="2017-05" db="EMBL/GenBank/DDBJ databases">
        <title>Complete and WGS of Bordetella genogroups.</title>
        <authorList>
            <person name="Spilker T."/>
            <person name="Lipuma J."/>
        </authorList>
    </citation>
    <scope>NUCLEOTIDE SEQUENCE [LARGE SCALE GENOMIC DNA]</scope>
    <source>
        <strain evidence="4">AU8256</strain>
    </source>
</reference>
<dbReference type="Pfam" id="PF01230">
    <property type="entry name" value="HIT"/>
    <property type="match status" value="1"/>
</dbReference>
<organism evidence="3 4">
    <name type="scientific">Bordetella genomosp. 2</name>
    <dbReference type="NCBI Taxonomy" id="1983456"/>
    <lineage>
        <taxon>Bacteria</taxon>
        <taxon>Pseudomonadati</taxon>
        <taxon>Pseudomonadota</taxon>
        <taxon>Betaproteobacteria</taxon>
        <taxon>Burkholderiales</taxon>
        <taxon>Alcaligenaceae</taxon>
        <taxon>Bordetella</taxon>
    </lineage>
</organism>
<dbReference type="RefSeq" id="WP_028354388.1">
    <property type="nucleotide sequence ID" value="NZ_NEVT01000009.1"/>
</dbReference>
<evidence type="ECO:0000313" key="3">
    <source>
        <dbReference type="EMBL" id="OZI69603.1"/>
    </source>
</evidence>
<dbReference type="InterPro" id="IPR011146">
    <property type="entry name" value="HIT-like"/>
</dbReference>
<protein>
    <submittedName>
        <fullName evidence="3">HIT family protein</fullName>
    </submittedName>
</protein>
<evidence type="ECO:0000313" key="4">
    <source>
        <dbReference type="Proteomes" id="UP000215633"/>
    </source>
</evidence>
<proteinExistence type="predicted"/>
<keyword evidence="4" id="KW-1185">Reference proteome</keyword>
<feature type="domain" description="HIT" evidence="2">
    <location>
        <begin position="36"/>
        <end position="107"/>
    </location>
</feature>
<dbReference type="GO" id="GO:0003824">
    <property type="term" value="F:catalytic activity"/>
    <property type="evidence" value="ECO:0007669"/>
    <property type="project" value="InterPro"/>
</dbReference>
<dbReference type="SUPFAM" id="SSF54197">
    <property type="entry name" value="HIT-like"/>
    <property type="match status" value="1"/>
</dbReference>
<name>A0A261V8V4_9BORD</name>
<feature type="short sequence motif" description="Histidine triad motif" evidence="1">
    <location>
        <begin position="92"/>
        <end position="96"/>
    </location>
</feature>
<comment type="caution">
    <text evidence="3">The sequence shown here is derived from an EMBL/GenBank/DDBJ whole genome shotgun (WGS) entry which is preliminary data.</text>
</comment>
<dbReference type="Gene3D" id="3.30.428.10">
    <property type="entry name" value="HIT-like"/>
    <property type="match status" value="1"/>
</dbReference>
<dbReference type="PROSITE" id="PS51084">
    <property type="entry name" value="HIT_2"/>
    <property type="match status" value="1"/>
</dbReference>
<dbReference type="Proteomes" id="UP000215633">
    <property type="component" value="Unassembled WGS sequence"/>
</dbReference>
<dbReference type="InterPro" id="IPR036265">
    <property type="entry name" value="HIT-like_sf"/>
</dbReference>
<gene>
    <name evidence="3" type="ORF">CAL24_22555</name>
</gene>
<dbReference type="EMBL" id="NEVT01000009">
    <property type="protein sequence ID" value="OZI69603.1"/>
    <property type="molecule type" value="Genomic_DNA"/>
</dbReference>
<sequence>MSARDPDCPLCREDGGDLLWQGPHLRVIEVPDADYPGFTRVIWNAHIPEMTSLSTHGRELLMRAVYAVEQAQRDILAPDKVNLASLGNMVPHLHWHIIPRWRGDRHFPDAVWAPPRVAPGAEPPDWHARQSRIQQLLPRYRNRLAEAMNALLWH</sequence>
<evidence type="ECO:0000259" key="2">
    <source>
        <dbReference type="PROSITE" id="PS51084"/>
    </source>
</evidence>
<dbReference type="AlphaFoldDB" id="A0A261V8V4"/>
<evidence type="ECO:0000256" key="1">
    <source>
        <dbReference type="PROSITE-ProRule" id="PRU00464"/>
    </source>
</evidence>
<accession>A0A261V8V4</accession>